<dbReference type="EMBL" id="FXTN01000013">
    <property type="protein sequence ID" value="SMO96740.1"/>
    <property type="molecule type" value="Genomic_DNA"/>
</dbReference>
<gene>
    <name evidence="1" type="ORF">SAMN06265348_113137</name>
</gene>
<dbReference type="AlphaFoldDB" id="A0A521FMC9"/>
<proteinExistence type="predicted"/>
<organism evidence="1 2">
    <name type="scientific">Pedobacter westerhofensis</name>
    <dbReference type="NCBI Taxonomy" id="425512"/>
    <lineage>
        <taxon>Bacteria</taxon>
        <taxon>Pseudomonadati</taxon>
        <taxon>Bacteroidota</taxon>
        <taxon>Sphingobacteriia</taxon>
        <taxon>Sphingobacteriales</taxon>
        <taxon>Sphingobacteriaceae</taxon>
        <taxon>Pedobacter</taxon>
    </lineage>
</organism>
<accession>A0A521FMC9</accession>
<protein>
    <submittedName>
        <fullName evidence="1">Uncharacterized protein</fullName>
    </submittedName>
</protein>
<dbReference type="Proteomes" id="UP000320300">
    <property type="component" value="Unassembled WGS sequence"/>
</dbReference>
<evidence type="ECO:0000313" key="2">
    <source>
        <dbReference type="Proteomes" id="UP000320300"/>
    </source>
</evidence>
<evidence type="ECO:0000313" key="1">
    <source>
        <dbReference type="EMBL" id="SMO96740.1"/>
    </source>
</evidence>
<keyword evidence="2" id="KW-1185">Reference proteome</keyword>
<name>A0A521FMC9_9SPHI</name>
<sequence>MDINCNSLGHKRLLPYNGANIEFLTKNMKLPANRVFDVLSVLGISSDDLISFLVNERIKNRSRSKSEYTHQLYRRVNTEMNPKISV</sequence>
<reference evidence="1 2" key="1">
    <citation type="submission" date="2017-05" db="EMBL/GenBank/DDBJ databases">
        <authorList>
            <person name="Varghese N."/>
            <person name="Submissions S."/>
        </authorList>
    </citation>
    <scope>NUCLEOTIDE SEQUENCE [LARGE SCALE GENOMIC DNA]</scope>
    <source>
        <strain evidence="1 2">DSM 19036</strain>
    </source>
</reference>